<feature type="domain" description="Translocation and assembly module TamB C-terminal" evidence="5">
    <location>
        <begin position="1217"/>
        <end position="1615"/>
    </location>
</feature>
<evidence type="ECO:0000256" key="3">
    <source>
        <dbReference type="ARBA" id="ARBA00022989"/>
    </source>
</evidence>
<reference evidence="6 7" key="1">
    <citation type="submission" date="2019-08" db="EMBL/GenBank/DDBJ databases">
        <title>In-depth cultivation of the pig gut microbiome towards novel bacterial diversity and tailored functional studies.</title>
        <authorList>
            <person name="Wylensek D."/>
            <person name="Hitch T.C.A."/>
            <person name="Clavel T."/>
        </authorList>
    </citation>
    <scope>NUCLEOTIDE SEQUENCE [LARGE SCALE GENOMIC DNA]</scope>
    <source>
        <strain evidence="6 7">Oil-RF-744-WCA-WT-10</strain>
    </source>
</reference>
<proteinExistence type="predicted"/>
<evidence type="ECO:0000256" key="1">
    <source>
        <dbReference type="ARBA" id="ARBA00004167"/>
    </source>
</evidence>
<dbReference type="PANTHER" id="PTHR36985:SF1">
    <property type="entry name" value="TRANSLOCATION AND ASSEMBLY MODULE SUBUNIT TAMB"/>
    <property type="match status" value="1"/>
</dbReference>
<keyword evidence="7" id="KW-1185">Reference proteome</keyword>
<evidence type="ECO:0000313" key="6">
    <source>
        <dbReference type="EMBL" id="MSS17795.1"/>
    </source>
</evidence>
<name>A0A6L5XDR3_9BACT</name>
<evidence type="ECO:0000256" key="4">
    <source>
        <dbReference type="ARBA" id="ARBA00023136"/>
    </source>
</evidence>
<sequence length="1689" mass="185641">MVLVLVLPWTLYIPAVQRVAKDYACDYASKKTGLAVKMDRVLLKFPLSVSMDGFSVLDQARDTMLRVANLTTGVEVLPMLHSDFKIGSARLTHGYYRMVSEDSAMCLTADIDHCVLMGTDLDLNHRVVNVVAGEMSGGRIQYAGYPDRKKEKPDSDTAAAKPWRVNAIKFTLRDVDFTMRQLPTIDKMHAHVGYARLLDGRVNTGDCTVDVRSLSVDKVKCSYYAMSARDAALYERLHPTPVDTSKSQPWAVRADTLRVHRLDYNMQMLPTIDVLKATVVNALLVEGEVNTEIQNVTVSRLAVDSLDARYFTPTEKVAAATAVPQAWTLQAAPTPTPDTGPWTVTCDTLQLSGSHALYATSRHKAVKGLDPSYIEVSNVNLAVHNLYNRGTTVSVPLQYLRAKERCGIEIENAHGTLAMHDGMVDIDKFGLKTFMSRIYLDAHGPMTLLNKKPTGQFRVSTNSQIALQEIAMMLPRLKPMFKMVPQYNPVALRGSLAGTPSRINIKTLTAEIPKYARVAVSGGVSNPLEPARLSGNVAFDATVTNADFIKPTLLDKAQQRQLNIPPMALNGRVHFDAKSNVAGNVAMRLAGGRAVGQGSFSANSQRYNVDATFVQFPVKKILPLAPADNLTAHVTASGHGFDFLKASTAVNAKVDLGGVTYQGQRYEHIQAQVNMNGGIVKAQVVSHNKDCDLNLTADGTIQGNHYVMAVNGVVNDLDAQKFGLVDVPCRGGGKINGSFDYNATTQYCDLNANLTDLDWNYDGNKIVSKNTDVRFASNADTVSAYVDNEDTHLDFVSQCNLKQFTKRLNETLGIAQKQYKARYLDINSLQEALPKFVLDLRCGPNGIIPRYVARYNVDFRDINCQIRNDSTIYMNGYVHQLSVGDRAIDTLRFHANEQDDKYLTFDVHMGNAPGTWDDFAQVDVAGGALGSTLDFMVVQHNLKGEMGYQFGANATLDKDEIKARLFPTQPVIGYRTWEINPDNYFNFNYKTRMLDVDFLIKNDSSSLALKSEKTDDPNKEKILLNISNLKLDQWTTYVPALPVMSGTVNGNVNVLYDGRNMDGDGLVEIKDFAYNGTHEGDVAIDTKLSVDPATMATKLNATLSLDGSKVALAYGVLNDSTSRSPMNMNVQLDRFPLQKASAFIPGYYVALDGYIDGEMHMTGTTAKPEINGYVQGDSAVVSLPAYGCSLRLDTSRIVVDNSLLRLDGTKFYGLNDSPIYARGQVDLSTMDMNLKFSGQNVQFIGTKQQRWSEMFGACYGDLDASIVSKSGNMRVGASVNILPTSDITYVMLDEVDALRSSKMVDENMVTFVNPADTTHALSKLVTGEATSSLDLNINIAILQGAKFNVYLTQDGKSRVTTKGTGKLRYTLDFAGKDNLVGSYTIKSGEVRYTPPVISQKVFEIAEGSSISWTGEMMNPLLNLKGTDKLRATVNSSSGSSRVVDFLVTAMIKDNLNHMNVSFDLATTNDADIENELQGMTAAQRSAAAINLLLYNTYSSEASANNPELASANNALFSFIQSQLNNWAANNLHGIDLSFGINSYESQSGSSTSDQMSYSYRLSKTLFNDRLKVVVGGEYSTDATQQNNFADNLFNNISIEYNLNRSGNMMVKLFRSSGIESILEGTVTQTGAAFVMKRKIGNMKDFFWWRKNKQTLVDTTIRVAPKLQIEDKSSGLEAPVASPVKRTVKE</sequence>
<protein>
    <recommendedName>
        <fullName evidence="5">Translocation and assembly module TamB C-terminal domain-containing protein</fullName>
    </recommendedName>
</protein>
<dbReference type="InterPro" id="IPR007452">
    <property type="entry name" value="TamB_C"/>
</dbReference>
<gene>
    <name evidence="6" type="ORF">FYJ29_08520</name>
</gene>
<evidence type="ECO:0000313" key="7">
    <source>
        <dbReference type="Proteomes" id="UP000483362"/>
    </source>
</evidence>
<keyword evidence="3" id="KW-1133">Transmembrane helix</keyword>
<dbReference type="RefSeq" id="WP_154538264.1">
    <property type="nucleotide sequence ID" value="NZ_VULT01000012.1"/>
</dbReference>
<comment type="caution">
    <text evidence="6">The sequence shown here is derived from an EMBL/GenBank/DDBJ whole genome shotgun (WGS) entry which is preliminary data.</text>
</comment>
<evidence type="ECO:0000256" key="2">
    <source>
        <dbReference type="ARBA" id="ARBA00022692"/>
    </source>
</evidence>
<organism evidence="6 7">
    <name type="scientific">Sodaliphilus pleomorphus</name>
    <dbReference type="NCBI Taxonomy" id="2606626"/>
    <lineage>
        <taxon>Bacteria</taxon>
        <taxon>Pseudomonadati</taxon>
        <taxon>Bacteroidota</taxon>
        <taxon>Bacteroidia</taxon>
        <taxon>Bacteroidales</taxon>
        <taxon>Muribaculaceae</taxon>
        <taxon>Sodaliphilus</taxon>
    </lineage>
</organism>
<keyword evidence="4" id="KW-0472">Membrane</keyword>
<dbReference type="EMBL" id="VULT01000012">
    <property type="protein sequence ID" value="MSS17795.1"/>
    <property type="molecule type" value="Genomic_DNA"/>
</dbReference>
<keyword evidence="2" id="KW-0812">Transmembrane</keyword>
<evidence type="ECO:0000259" key="5">
    <source>
        <dbReference type="Pfam" id="PF04357"/>
    </source>
</evidence>
<dbReference type="PANTHER" id="PTHR36985">
    <property type="entry name" value="TRANSLOCATION AND ASSEMBLY MODULE SUBUNIT TAMB"/>
    <property type="match status" value="1"/>
</dbReference>
<dbReference type="GO" id="GO:0016020">
    <property type="term" value="C:membrane"/>
    <property type="evidence" value="ECO:0007669"/>
    <property type="project" value="UniProtKB-SubCell"/>
</dbReference>
<dbReference type="Pfam" id="PF04357">
    <property type="entry name" value="TamB"/>
    <property type="match status" value="1"/>
</dbReference>
<accession>A0A6L5XDR3</accession>
<comment type="subcellular location">
    <subcellularLocation>
        <location evidence="1">Membrane</location>
        <topology evidence="1">Single-pass membrane protein</topology>
    </subcellularLocation>
</comment>
<dbReference type="Proteomes" id="UP000483362">
    <property type="component" value="Unassembled WGS sequence"/>
</dbReference>